<reference evidence="2" key="2">
    <citation type="journal article" date="2020" name="Biotechnol. Bioeng.">
        <title>Chromosome-scale scaffolds for the Chinese hamster reference genome assembly to facilitate the study of the CHO epigenome.</title>
        <authorList>
            <person name="Hilliard W."/>
            <person name="MacDonald M."/>
            <person name="Lee K.H."/>
        </authorList>
    </citation>
    <scope>NUCLEOTIDE SEQUENCE [LARGE SCALE GENOMIC DNA]</scope>
    <source>
        <strain evidence="2">17A/GY</strain>
    </source>
</reference>
<dbReference type="GeneID" id="113832465"/>
<feature type="region of interest" description="Disordered" evidence="1">
    <location>
        <begin position="1"/>
        <end position="138"/>
    </location>
</feature>
<keyword evidence="2" id="KW-1185">Reference proteome</keyword>
<feature type="compositionally biased region" description="Basic and acidic residues" evidence="1">
    <location>
        <begin position="107"/>
        <end position="119"/>
    </location>
</feature>
<dbReference type="KEGG" id="cge:113832465"/>
<evidence type="ECO:0000313" key="2">
    <source>
        <dbReference type="Proteomes" id="UP001108280"/>
    </source>
</evidence>
<sequence>MSVAAAQHLTFPAPGPGVPGAEPPEHCLPPSSSPRPRPAARHTILTGSGSGAAARGTRALGAPAPRVAGRAGPGRAAGGGRGPEVRACAARNGRERSGRVRWLRGRRPGDPSSPRETDGRACASRDAGAHGPLSGSPWLSPCRPGWAQGAAPRCGASRRGLGDHGLMGFGRRFPGLWVRLGERVAVCKAVADYVAELRGSAENVTSDRLRLPSTNYKHSS</sequence>
<reference evidence="3" key="3">
    <citation type="submission" date="2025-08" db="UniProtKB">
        <authorList>
            <consortium name="RefSeq"/>
        </authorList>
    </citation>
    <scope>IDENTIFICATION</scope>
    <source>
        <strain evidence="3">17A/GY</strain>
        <tissue evidence="3">Liver</tissue>
    </source>
</reference>
<evidence type="ECO:0000256" key="1">
    <source>
        <dbReference type="SAM" id="MobiDB-lite"/>
    </source>
</evidence>
<name>A0A9J7KDC7_CRIGR</name>
<accession>A0A9J7KDC7</accession>
<reference evidence="2" key="1">
    <citation type="journal article" date="2018" name="Biotechnol. Bioeng.">
        <title>A reference genome of the Chinese hamster based on a hybrid assembly strategy.</title>
        <authorList>
            <person name="Rupp O."/>
            <person name="MacDonald M.L."/>
            <person name="Li S."/>
            <person name="Dhiman H."/>
            <person name="Polson S."/>
            <person name="Griep S."/>
            <person name="Heffner K."/>
            <person name="Hernandez I."/>
            <person name="Brinkrolf K."/>
            <person name="Jadhav V."/>
            <person name="Samoudi M."/>
            <person name="Hao H."/>
            <person name="Kingham B."/>
            <person name="Goesmann A."/>
            <person name="Betenbaugh M.J."/>
            <person name="Lewis N.E."/>
            <person name="Borth N."/>
            <person name="Lee K.H."/>
        </authorList>
    </citation>
    <scope>NUCLEOTIDE SEQUENCE [LARGE SCALE GENOMIC DNA]</scope>
    <source>
        <strain evidence="2">17A/GY</strain>
    </source>
</reference>
<proteinExistence type="predicted"/>
<dbReference type="RefSeq" id="XP_035307311.1">
    <property type="nucleotide sequence ID" value="XM_035451420.1"/>
</dbReference>
<organism evidence="2 3">
    <name type="scientific">Cricetulus griseus</name>
    <name type="common">Chinese hamster</name>
    <name type="synonym">Cricetulus barabensis griseus</name>
    <dbReference type="NCBI Taxonomy" id="10029"/>
    <lineage>
        <taxon>Eukaryota</taxon>
        <taxon>Metazoa</taxon>
        <taxon>Chordata</taxon>
        <taxon>Craniata</taxon>
        <taxon>Vertebrata</taxon>
        <taxon>Euteleostomi</taxon>
        <taxon>Mammalia</taxon>
        <taxon>Eutheria</taxon>
        <taxon>Euarchontoglires</taxon>
        <taxon>Glires</taxon>
        <taxon>Rodentia</taxon>
        <taxon>Myomorpha</taxon>
        <taxon>Muroidea</taxon>
        <taxon>Cricetidae</taxon>
        <taxon>Cricetinae</taxon>
        <taxon>Cricetulus</taxon>
    </lineage>
</organism>
<feature type="compositionally biased region" description="Low complexity" evidence="1">
    <location>
        <begin position="45"/>
        <end position="70"/>
    </location>
</feature>
<dbReference type="Proteomes" id="UP001108280">
    <property type="component" value="Chromosome 1"/>
</dbReference>
<protein>
    <submittedName>
        <fullName evidence="3">Translation initiation factor IF-2-like</fullName>
    </submittedName>
</protein>
<gene>
    <name evidence="3" type="primary">LOC113832465</name>
</gene>
<evidence type="ECO:0000313" key="3">
    <source>
        <dbReference type="RefSeq" id="XP_035307311.1"/>
    </source>
</evidence>
<feature type="compositionally biased region" description="Gly residues" evidence="1">
    <location>
        <begin position="71"/>
        <end position="82"/>
    </location>
</feature>
<dbReference type="AlphaFoldDB" id="A0A9J7KDC7"/>